<sequence>MVASFGGLQVAPAVMDGAFRNAPILFEPELAGSGSLDVTQTLHGEFGQDFYPIAEWITNSCVFLGSVGKVVVHHDAELLLVGESFGDALRVMLTADQVLPVLKVC</sequence>
<organism evidence="1 2">
    <name type="scientific">Actinomadura meridiana</name>
    <dbReference type="NCBI Taxonomy" id="559626"/>
    <lineage>
        <taxon>Bacteria</taxon>
        <taxon>Bacillati</taxon>
        <taxon>Actinomycetota</taxon>
        <taxon>Actinomycetes</taxon>
        <taxon>Streptosporangiales</taxon>
        <taxon>Thermomonosporaceae</taxon>
        <taxon>Actinomadura</taxon>
    </lineage>
</organism>
<proteinExistence type="predicted"/>
<evidence type="ECO:0000313" key="1">
    <source>
        <dbReference type="EMBL" id="GAA4240393.1"/>
    </source>
</evidence>
<protein>
    <submittedName>
        <fullName evidence="1">Uncharacterized protein</fullName>
    </submittedName>
</protein>
<dbReference type="EMBL" id="BAABAS010000026">
    <property type="protein sequence ID" value="GAA4240393.1"/>
    <property type="molecule type" value="Genomic_DNA"/>
</dbReference>
<evidence type="ECO:0000313" key="2">
    <source>
        <dbReference type="Proteomes" id="UP001501710"/>
    </source>
</evidence>
<dbReference type="Proteomes" id="UP001501710">
    <property type="component" value="Unassembled WGS sequence"/>
</dbReference>
<accession>A0ABP8CKA8</accession>
<name>A0ABP8CKA8_9ACTN</name>
<reference evidence="2" key="1">
    <citation type="journal article" date="2019" name="Int. J. Syst. Evol. Microbiol.">
        <title>The Global Catalogue of Microorganisms (GCM) 10K type strain sequencing project: providing services to taxonomists for standard genome sequencing and annotation.</title>
        <authorList>
            <consortium name="The Broad Institute Genomics Platform"/>
            <consortium name="The Broad Institute Genome Sequencing Center for Infectious Disease"/>
            <person name="Wu L."/>
            <person name="Ma J."/>
        </authorList>
    </citation>
    <scope>NUCLEOTIDE SEQUENCE [LARGE SCALE GENOMIC DNA]</scope>
    <source>
        <strain evidence="2">JCM 17440</strain>
    </source>
</reference>
<keyword evidence="2" id="KW-1185">Reference proteome</keyword>
<gene>
    <name evidence="1" type="ORF">GCM10022254_64840</name>
</gene>
<comment type="caution">
    <text evidence="1">The sequence shown here is derived from an EMBL/GenBank/DDBJ whole genome shotgun (WGS) entry which is preliminary data.</text>
</comment>